<dbReference type="AlphaFoldDB" id="A0AAW0DIX2"/>
<feature type="region of interest" description="Disordered" evidence="1">
    <location>
        <begin position="1"/>
        <end position="94"/>
    </location>
</feature>
<organism evidence="3 4">
    <name type="scientific">Paramarasmius palmivorus</name>
    <dbReference type="NCBI Taxonomy" id="297713"/>
    <lineage>
        <taxon>Eukaryota</taxon>
        <taxon>Fungi</taxon>
        <taxon>Dikarya</taxon>
        <taxon>Basidiomycota</taxon>
        <taxon>Agaricomycotina</taxon>
        <taxon>Agaricomycetes</taxon>
        <taxon>Agaricomycetidae</taxon>
        <taxon>Agaricales</taxon>
        <taxon>Marasmiineae</taxon>
        <taxon>Marasmiaceae</taxon>
        <taxon>Paramarasmius</taxon>
    </lineage>
</organism>
<protein>
    <recommendedName>
        <fullName evidence="2">ARID domain-containing protein</fullName>
    </recommendedName>
</protein>
<reference evidence="3 4" key="1">
    <citation type="submission" date="2024-01" db="EMBL/GenBank/DDBJ databases">
        <title>A draft genome for a cacao thread blight-causing isolate of Paramarasmius palmivorus.</title>
        <authorList>
            <person name="Baruah I.K."/>
            <person name="Bukari Y."/>
            <person name="Amoako-Attah I."/>
            <person name="Meinhardt L.W."/>
            <person name="Bailey B.A."/>
            <person name="Cohen S.P."/>
        </authorList>
    </citation>
    <scope>NUCLEOTIDE SEQUENCE [LARGE SCALE GENOMIC DNA]</scope>
    <source>
        <strain evidence="3 4">GH-12</strain>
    </source>
</reference>
<dbReference type="SMART" id="SM01014">
    <property type="entry name" value="ARID"/>
    <property type="match status" value="1"/>
</dbReference>
<comment type="caution">
    <text evidence="3">The sequence shown here is derived from an EMBL/GenBank/DDBJ whole genome shotgun (WGS) entry which is preliminary data.</text>
</comment>
<dbReference type="InterPro" id="IPR036431">
    <property type="entry name" value="ARID_dom_sf"/>
</dbReference>
<accession>A0AAW0DIX2</accession>
<gene>
    <name evidence="3" type="ORF">VNI00_005166</name>
</gene>
<evidence type="ECO:0000256" key="1">
    <source>
        <dbReference type="SAM" id="MobiDB-lite"/>
    </source>
</evidence>
<evidence type="ECO:0000313" key="4">
    <source>
        <dbReference type="Proteomes" id="UP001383192"/>
    </source>
</evidence>
<dbReference type="EMBL" id="JAYKXP010000014">
    <property type="protein sequence ID" value="KAK7051054.1"/>
    <property type="molecule type" value="Genomic_DNA"/>
</dbReference>
<dbReference type="SUPFAM" id="SSF46774">
    <property type="entry name" value="ARID-like"/>
    <property type="match status" value="1"/>
</dbReference>
<dbReference type="GO" id="GO:0003677">
    <property type="term" value="F:DNA binding"/>
    <property type="evidence" value="ECO:0007669"/>
    <property type="project" value="InterPro"/>
</dbReference>
<dbReference type="Pfam" id="PF01388">
    <property type="entry name" value="ARID"/>
    <property type="match status" value="1"/>
</dbReference>
<evidence type="ECO:0000259" key="2">
    <source>
        <dbReference type="PROSITE" id="PS51011"/>
    </source>
</evidence>
<sequence length="458" mass="51611">MFSGPNRDSDMFQSQRGGVGDEQIQSQNAGKMSLAAILNRDPSEQPSSLQGGGQPDTYRDIDVDVNQGSVSSLTDKHCIPGHTPTTGSNIVNKGPLQAGSLNNSVPQWQGLPFNLLAGPIPPLSKERFNSSYRSFCTQKNITHEQRLLSINGFIIDLYALHVEVIKERGASMVRYLPFASLPECSPNFKVQHGDLWPVVAGRLGYVQFPGEPPMSGQAAAHQLAHVYKEYLMEFDCIYMTAFVEQRRKNMMLAQLAQTPIFTKYTVPQIKTLVEFSKKSVQEMRLVNLSEVLIHGVEGHRQQLQVLAREENLLRVLLAMKSSQERNVGVTPSHQTLYQALRDVHELKESYLQRCIPVLLKVDVPIEQRQEYVGLLEQVHIKATSMDQKLHYLHFVGKNEQNTKVVISKVINVQQQRIMMGQDNPQFIMTLDGLRKADRIVQNALEFVVRAGRLMAIQR</sequence>
<feature type="domain" description="ARID" evidence="2">
    <location>
        <begin position="122"/>
        <end position="239"/>
    </location>
</feature>
<dbReference type="Proteomes" id="UP001383192">
    <property type="component" value="Unassembled WGS sequence"/>
</dbReference>
<name>A0AAW0DIX2_9AGAR</name>
<dbReference type="Gene3D" id="1.10.150.60">
    <property type="entry name" value="ARID DNA-binding domain"/>
    <property type="match status" value="1"/>
</dbReference>
<dbReference type="PROSITE" id="PS51011">
    <property type="entry name" value="ARID"/>
    <property type="match status" value="1"/>
</dbReference>
<dbReference type="InterPro" id="IPR001606">
    <property type="entry name" value="ARID_dom"/>
</dbReference>
<proteinExistence type="predicted"/>
<dbReference type="CDD" id="cd16100">
    <property type="entry name" value="ARID"/>
    <property type="match status" value="1"/>
</dbReference>
<keyword evidence="4" id="KW-1185">Reference proteome</keyword>
<evidence type="ECO:0000313" key="3">
    <source>
        <dbReference type="EMBL" id="KAK7051054.1"/>
    </source>
</evidence>